<evidence type="ECO:0000313" key="7">
    <source>
        <dbReference type="Proteomes" id="UP000637980"/>
    </source>
</evidence>
<protein>
    <submittedName>
        <fullName evidence="6">MFS transporter</fullName>
    </submittedName>
</protein>
<dbReference type="Gene3D" id="1.20.1250.20">
    <property type="entry name" value="MFS general substrate transporter like domains"/>
    <property type="match status" value="1"/>
</dbReference>
<keyword evidence="2 4" id="KW-1133">Transmembrane helix</keyword>
<feature type="transmembrane region" description="Helical" evidence="4">
    <location>
        <begin position="21"/>
        <end position="41"/>
    </location>
</feature>
<evidence type="ECO:0000256" key="4">
    <source>
        <dbReference type="SAM" id="Phobius"/>
    </source>
</evidence>
<evidence type="ECO:0000313" key="6">
    <source>
        <dbReference type="EMBL" id="GHB30254.1"/>
    </source>
</evidence>
<proteinExistence type="predicted"/>
<reference evidence="7" key="1">
    <citation type="journal article" date="2019" name="Int. J. Syst. Evol. Microbiol.">
        <title>The Global Catalogue of Microorganisms (GCM) 10K type strain sequencing project: providing services to taxonomists for standard genome sequencing and annotation.</title>
        <authorList>
            <consortium name="The Broad Institute Genomics Platform"/>
            <consortium name="The Broad Institute Genome Sequencing Center for Infectious Disease"/>
            <person name="Wu L."/>
            <person name="Ma J."/>
        </authorList>
    </citation>
    <scope>NUCLEOTIDE SEQUENCE [LARGE SCALE GENOMIC DNA]</scope>
    <source>
        <strain evidence="7">KCTC 12861</strain>
    </source>
</reference>
<dbReference type="PROSITE" id="PS50850">
    <property type="entry name" value="MFS"/>
    <property type="match status" value="1"/>
</dbReference>
<dbReference type="Proteomes" id="UP000637980">
    <property type="component" value="Unassembled WGS sequence"/>
</dbReference>
<name>A0ABQ3ECD0_9HYPH</name>
<dbReference type="InterPro" id="IPR036259">
    <property type="entry name" value="MFS_trans_sf"/>
</dbReference>
<sequence>MIWNKNLRPSLVKKEIGASNAYLMFIGSLLVATGYGATFVLNRHYKSFGGNELDTGTVLLAAMVGTFASVSIVGWYSRKVGAANLASIGAVFLAIGFLILASSSEVSLIGAIGGCAIGIGWGAFYLAAPMALSQRVTNEGRSYWFMRFAAFQMAGIGFSPFVAELFLDNLGLSTTEFFYYVSLSCLGASFLLLAFEKREPLQRDTRAIEPWVKSLPRILASPARFPIVMVALGACVFSGVMTYQSSLVEGTGLFASTFFLTYAVTVVFARWTLAELISRLPSSGTVPALLVAMVLGTTLIFWFEFGVAAQVLAAALLGLGYGLVYPLIQAQAVNDISDPADQNAALTWFVFSYFIGVFGFPLLGGWIIVAFGKTALISVVVLLGSIECLFALLRNRSVLTSQALSKT</sequence>
<feature type="transmembrane region" description="Helical" evidence="4">
    <location>
        <begin position="144"/>
        <end position="165"/>
    </location>
</feature>
<feature type="transmembrane region" description="Helical" evidence="4">
    <location>
        <begin position="309"/>
        <end position="328"/>
    </location>
</feature>
<dbReference type="EMBL" id="BMXE01000003">
    <property type="protein sequence ID" value="GHB30254.1"/>
    <property type="molecule type" value="Genomic_DNA"/>
</dbReference>
<accession>A0ABQ3ECD0</accession>
<feature type="transmembrane region" description="Helical" evidence="4">
    <location>
        <begin position="177"/>
        <end position="195"/>
    </location>
</feature>
<dbReference type="InterPro" id="IPR011701">
    <property type="entry name" value="MFS"/>
</dbReference>
<keyword evidence="1 4" id="KW-0812">Transmembrane</keyword>
<dbReference type="InterPro" id="IPR020846">
    <property type="entry name" value="MFS_dom"/>
</dbReference>
<keyword evidence="7" id="KW-1185">Reference proteome</keyword>
<dbReference type="Pfam" id="PF07690">
    <property type="entry name" value="MFS_1"/>
    <property type="match status" value="1"/>
</dbReference>
<gene>
    <name evidence="6" type="ORF">GCM10007094_18330</name>
</gene>
<comment type="caution">
    <text evidence="6">The sequence shown here is derived from an EMBL/GenBank/DDBJ whole genome shotgun (WGS) entry which is preliminary data.</text>
</comment>
<feature type="transmembrane region" description="Helical" evidence="4">
    <location>
        <begin position="348"/>
        <end position="369"/>
    </location>
</feature>
<evidence type="ECO:0000256" key="3">
    <source>
        <dbReference type="ARBA" id="ARBA00023136"/>
    </source>
</evidence>
<dbReference type="PANTHER" id="PTHR23531">
    <property type="entry name" value="QUINOLENE RESISTANCE PROTEIN NORA"/>
    <property type="match status" value="1"/>
</dbReference>
<evidence type="ECO:0000256" key="1">
    <source>
        <dbReference type="ARBA" id="ARBA00022692"/>
    </source>
</evidence>
<evidence type="ECO:0000256" key="2">
    <source>
        <dbReference type="ARBA" id="ARBA00022989"/>
    </source>
</evidence>
<feature type="transmembrane region" description="Helical" evidence="4">
    <location>
        <begin position="253"/>
        <end position="273"/>
    </location>
</feature>
<dbReference type="PANTHER" id="PTHR23531:SF1">
    <property type="entry name" value="QUINOLENE RESISTANCE PROTEIN NORA"/>
    <property type="match status" value="1"/>
</dbReference>
<dbReference type="CDD" id="cd06174">
    <property type="entry name" value="MFS"/>
    <property type="match status" value="1"/>
</dbReference>
<feature type="transmembrane region" description="Helical" evidence="4">
    <location>
        <begin position="56"/>
        <end position="76"/>
    </location>
</feature>
<feature type="transmembrane region" description="Helical" evidence="4">
    <location>
        <begin position="108"/>
        <end position="132"/>
    </location>
</feature>
<feature type="domain" description="Major facilitator superfamily (MFS) profile" evidence="5">
    <location>
        <begin position="1"/>
        <end position="396"/>
    </location>
</feature>
<keyword evidence="3 4" id="KW-0472">Membrane</keyword>
<feature type="transmembrane region" description="Helical" evidence="4">
    <location>
        <begin position="223"/>
        <end position="241"/>
    </location>
</feature>
<feature type="transmembrane region" description="Helical" evidence="4">
    <location>
        <begin position="375"/>
        <end position="393"/>
    </location>
</feature>
<evidence type="ECO:0000259" key="5">
    <source>
        <dbReference type="PROSITE" id="PS50850"/>
    </source>
</evidence>
<dbReference type="SUPFAM" id="SSF103473">
    <property type="entry name" value="MFS general substrate transporter"/>
    <property type="match status" value="1"/>
</dbReference>
<feature type="transmembrane region" description="Helical" evidence="4">
    <location>
        <begin position="83"/>
        <end position="102"/>
    </location>
</feature>
<dbReference type="InterPro" id="IPR052714">
    <property type="entry name" value="MFS_Exporter"/>
</dbReference>
<organism evidence="6 7">
    <name type="scientific">Pseudovibrio japonicus</name>
    <dbReference type="NCBI Taxonomy" id="366534"/>
    <lineage>
        <taxon>Bacteria</taxon>
        <taxon>Pseudomonadati</taxon>
        <taxon>Pseudomonadota</taxon>
        <taxon>Alphaproteobacteria</taxon>
        <taxon>Hyphomicrobiales</taxon>
        <taxon>Stappiaceae</taxon>
        <taxon>Pseudovibrio</taxon>
    </lineage>
</organism>
<feature type="transmembrane region" description="Helical" evidence="4">
    <location>
        <begin position="285"/>
        <end position="303"/>
    </location>
</feature>